<feature type="domain" description="Soluble ligand binding" evidence="5">
    <location>
        <begin position="697"/>
        <end position="739"/>
    </location>
</feature>
<comment type="caution">
    <text evidence="6">The sequence shown here is derived from an EMBL/GenBank/DDBJ whole genome shotgun (WGS) entry which is preliminary data.</text>
</comment>
<dbReference type="GO" id="GO:0015159">
    <property type="term" value="F:polysaccharide transmembrane transporter activity"/>
    <property type="evidence" value="ECO:0007669"/>
    <property type="project" value="InterPro"/>
</dbReference>
<protein>
    <recommendedName>
        <fullName evidence="8">Sugar transporter</fullName>
    </recommendedName>
</protein>
<evidence type="ECO:0000259" key="4">
    <source>
        <dbReference type="Pfam" id="PF02563"/>
    </source>
</evidence>
<dbReference type="PANTHER" id="PTHR33619:SF3">
    <property type="entry name" value="POLYSACCHARIDE EXPORT PROTEIN GFCE-RELATED"/>
    <property type="match status" value="1"/>
</dbReference>
<evidence type="ECO:0000256" key="3">
    <source>
        <dbReference type="SAM" id="SignalP"/>
    </source>
</evidence>
<feature type="domain" description="Soluble ligand binding" evidence="5">
    <location>
        <begin position="317"/>
        <end position="361"/>
    </location>
</feature>
<dbReference type="Pfam" id="PF10531">
    <property type="entry name" value="SLBB"/>
    <property type="match status" value="6"/>
</dbReference>
<evidence type="ECO:0000313" key="7">
    <source>
        <dbReference type="Proteomes" id="UP000036958"/>
    </source>
</evidence>
<dbReference type="Pfam" id="PF02563">
    <property type="entry name" value="Poly_export"/>
    <property type="match status" value="1"/>
</dbReference>
<accession>A0A0L8VG17</accession>
<evidence type="ECO:0000256" key="2">
    <source>
        <dbReference type="SAM" id="MobiDB-lite"/>
    </source>
</evidence>
<feature type="domain" description="Polysaccharide export protein N-terminal" evidence="4">
    <location>
        <begin position="143"/>
        <end position="204"/>
    </location>
</feature>
<sequence length="801" mass="89463">MIQRKTFKLICLVILMTSYLISPAQMPDNVNINNLSDQQIQQIVDEISERGLSQEQAIELARVRGASPTQISQLQSRIRELKLKGPGTTVSSMQQSDTPTDQTAPLSEKAPITPSPLNKKIFGFNFFNSQNLTFEPSVNIAIPENYVLGINDRLVINIWGASQQTYQLTVDNNGSIQIPDLGPVQVAGLEFREAEKRIRQRLIAIYSGMGGDRPNTFAEIGISNLRSIKVNVIGEVNAPGTYTLPATSSAFNALYLSGGPNENGSFRNIQVLRQNKVIAQIDVYDFLIHANTDHNITLRDQDILFIPTYNKRVAATGTFKREGYYELKDQENLNDLLSYTGGFSDQAYQNRLMITRTTGTQFKVEDVTQEEFGSFIPQNGDSIVAGEIIDRYENRVSISGAVFRPGTFELSEGMTLSELIAKAEGVKESVYSNRGVIIRLGDNLSPQTLAFHVPDILNGTDDLTLQREDQVIIQDIFSMREARFVRIYGEVLNPGQYPYRENMSMKDLLFLAGGFTEAASESFIELARRRDRQAASEVSDQLATLYQFTIGRDLVINKEDAQFQIQPFDYIYVRKAPSYNKQRTVTIQGEVVYPGPYSISSKTERVSDLLKRSGGLTPHAYSKGAILKRMRTDDEIIKQSMHTALDDSLLESAQEQLDESYKLELRLESILSNPGTMEDYVLREGDEIIVPEVTQEVRITGEVLNPVGLAYQDNKSVKYYINRSGGFSSDAKKGKVFVIYSDGTTKVTKGLFKRNYPHPEPGSQIVVPQKPERPTGDQTSRWLSIASAFSSVAIAIAAVLR</sequence>
<dbReference type="STRING" id="1409788.NC99_00830"/>
<evidence type="ECO:0000313" key="6">
    <source>
        <dbReference type="EMBL" id="KOH47117.1"/>
    </source>
</evidence>
<dbReference type="Gene3D" id="3.10.560.10">
    <property type="entry name" value="Outer membrane lipoprotein wza domain like"/>
    <property type="match status" value="6"/>
</dbReference>
<feature type="region of interest" description="Disordered" evidence="2">
    <location>
        <begin position="758"/>
        <end position="778"/>
    </location>
</feature>
<dbReference type="PANTHER" id="PTHR33619">
    <property type="entry name" value="POLYSACCHARIDE EXPORT PROTEIN GFCE-RELATED"/>
    <property type="match status" value="1"/>
</dbReference>
<feature type="domain" description="Soluble ligand binding" evidence="5">
    <location>
        <begin position="396"/>
        <end position="440"/>
    </location>
</feature>
<organism evidence="6 7">
    <name type="scientific">Sunxiuqinia dokdonensis</name>
    <dbReference type="NCBI Taxonomy" id="1409788"/>
    <lineage>
        <taxon>Bacteria</taxon>
        <taxon>Pseudomonadati</taxon>
        <taxon>Bacteroidota</taxon>
        <taxon>Bacteroidia</taxon>
        <taxon>Marinilabiliales</taxon>
        <taxon>Prolixibacteraceae</taxon>
        <taxon>Sunxiuqinia</taxon>
    </lineage>
</organism>
<dbReference type="RefSeq" id="WP_162231108.1">
    <property type="nucleotide sequence ID" value="NZ_LGIA01000005.1"/>
</dbReference>
<dbReference type="InterPro" id="IPR003715">
    <property type="entry name" value="Poly_export_N"/>
</dbReference>
<feature type="compositionally biased region" description="Polar residues" evidence="2">
    <location>
        <begin position="88"/>
        <end position="105"/>
    </location>
</feature>
<reference evidence="7" key="1">
    <citation type="submission" date="2015-07" db="EMBL/GenBank/DDBJ databases">
        <title>Genome sequencing of Sunxiuqinia dokdonensis strain SK.</title>
        <authorList>
            <person name="Ahn S."/>
            <person name="Kim B.-C."/>
        </authorList>
    </citation>
    <scope>NUCLEOTIDE SEQUENCE [LARGE SCALE GENOMIC DNA]</scope>
    <source>
        <strain evidence="7">SK</strain>
    </source>
</reference>
<feature type="domain" description="Soluble ligand binding" evidence="5">
    <location>
        <begin position="585"/>
        <end position="636"/>
    </location>
</feature>
<feature type="chain" id="PRO_5005591483" description="Sugar transporter" evidence="3">
    <location>
        <begin position="25"/>
        <end position="801"/>
    </location>
</feature>
<evidence type="ECO:0000256" key="1">
    <source>
        <dbReference type="ARBA" id="ARBA00022729"/>
    </source>
</evidence>
<dbReference type="PATRIC" id="fig|1409788.3.peg.86"/>
<dbReference type="Proteomes" id="UP000036958">
    <property type="component" value="Unassembled WGS sequence"/>
</dbReference>
<dbReference type="InterPro" id="IPR049712">
    <property type="entry name" value="Poly_export"/>
</dbReference>
<dbReference type="EMBL" id="LGIA01000005">
    <property type="protein sequence ID" value="KOH47117.1"/>
    <property type="molecule type" value="Genomic_DNA"/>
</dbReference>
<dbReference type="Gene3D" id="3.30.1950.10">
    <property type="entry name" value="wza like domain"/>
    <property type="match status" value="1"/>
</dbReference>
<evidence type="ECO:0000259" key="5">
    <source>
        <dbReference type="Pfam" id="PF10531"/>
    </source>
</evidence>
<feature type="domain" description="Soluble ligand binding" evidence="5">
    <location>
        <begin position="485"/>
        <end position="529"/>
    </location>
</feature>
<feature type="region of interest" description="Disordered" evidence="2">
    <location>
        <begin position="85"/>
        <end position="111"/>
    </location>
</feature>
<name>A0A0L8VG17_9BACT</name>
<gene>
    <name evidence="6" type="ORF">NC99_00830</name>
</gene>
<keyword evidence="7" id="KW-1185">Reference proteome</keyword>
<evidence type="ECO:0008006" key="8">
    <source>
        <dbReference type="Google" id="ProtNLM"/>
    </source>
</evidence>
<keyword evidence="1 3" id="KW-0732">Signal</keyword>
<feature type="signal peptide" evidence="3">
    <location>
        <begin position="1"/>
        <end position="24"/>
    </location>
</feature>
<dbReference type="AlphaFoldDB" id="A0A0L8VG17"/>
<dbReference type="InterPro" id="IPR019554">
    <property type="entry name" value="Soluble_ligand-bd"/>
</dbReference>
<feature type="domain" description="Soluble ligand binding" evidence="5">
    <location>
        <begin position="229"/>
        <end position="275"/>
    </location>
</feature>
<proteinExistence type="predicted"/>